<name>A0A6S6QYA4_9FIRM</name>
<dbReference type="AlphaFoldDB" id="A0A6S6QYA4"/>
<accession>A0A6S6QYA4</accession>
<evidence type="ECO:0000313" key="2">
    <source>
        <dbReference type="Proteomes" id="UP000515561"/>
    </source>
</evidence>
<dbReference type="EMBL" id="AP023367">
    <property type="protein sequence ID" value="BCJ96193.1"/>
    <property type="molecule type" value="Genomic_DNA"/>
</dbReference>
<reference evidence="1 2" key="1">
    <citation type="journal article" date="2016" name="Int. J. Syst. Evol. Microbiol.">
        <title>Descriptions of Anaerotaenia torta gen. nov., sp. nov. and Anaerocolumna cellulosilytica gen. nov., sp. nov. isolated from a methanogenic reactor of cattle waste.</title>
        <authorList>
            <person name="Uek A."/>
            <person name="Ohtaki Y."/>
            <person name="Kaku N."/>
            <person name="Ueki K."/>
        </authorList>
    </citation>
    <scope>NUCLEOTIDE SEQUENCE [LARGE SCALE GENOMIC DNA]</scope>
    <source>
        <strain evidence="1 2">SN021</strain>
    </source>
</reference>
<sequence>MYNFTKVLYFSDKYMTKDLDVEISGNCFDQNVTIIFIKNNYKYYVSALGSHFYCFVGGSHNDNCKIFQQFFRRNFTNLTTLFNFGRQYIRKKNI</sequence>
<evidence type="ECO:0000313" key="1">
    <source>
        <dbReference type="EMBL" id="BCJ96193.1"/>
    </source>
</evidence>
<dbReference type="KEGG" id="acel:acsn021_37620"/>
<proteinExistence type="predicted"/>
<dbReference type="Proteomes" id="UP000515561">
    <property type="component" value="Chromosome"/>
</dbReference>
<gene>
    <name evidence="1" type="ORF">acsn021_37620</name>
</gene>
<keyword evidence="2" id="KW-1185">Reference proteome</keyword>
<protein>
    <submittedName>
        <fullName evidence="1">Uncharacterized protein</fullName>
    </submittedName>
</protein>
<organism evidence="1 2">
    <name type="scientific">Anaerocolumna cellulosilytica</name>
    <dbReference type="NCBI Taxonomy" id="433286"/>
    <lineage>
        <taxon>Bacteria</taxon>
        <taxon>Bacillati</taxon>
        <taxon>Bacillota</taxon>
        <taxon>Clostridia</taxon>
        <taxon>Lachnospirales</taxon>
        <taxon>Lachnospiraceae</taxon>
        <taxon>Anaerocolumna</taxon>
    </lineage>
</organism>